<dbReference type="CDD" id="cd06558">
    <property type="entry name" value="crotonase-like"/>
    <property type="match status" value="1"/>
</dbReference>
<dbReference type="SUPFAM" id="SSF52096">
    <property type="entry name" value="ClpP/crotonase"/>
    <property type="match status" value="1"/>
</dbReference>
<name>A0ABS7PQR0_9SPHN</name>
<sequence length="249" mass="25570">MTAPATIRVERTGAVGLITLDRPDRLNAYTPDMGDELVDGFRALATDGAVGAIVVTGAGRAFCAGADHDFLGGRLSRRGKPIGEEHFVAGFTEELFSLPKPTIAAVNGPAVGIGATMLLSFDFRLAGRGASFGFPFARLGLMPGMGSTHLLPAIVGAAQARQILLSGATLDAARAREIGLVGEVLDDDALHDAAITLAERIAALDGAAIAGCKRALNQAGLTALRAAVAQERQETATLNASRRAAAEGQ</sequence>
<dbReference type="Pfam" id="PF00378">
    <property type="entry name" value="ECH_1"/>
    <property type="match status" value="1"/>
</dbReference>
<organism evidence="2 3">
    <name type="scientific">Sphingomonas colocasiae</name>
    <dbReference type="NCBI Taxonomy" id="1848973"/>
    <lineage>
        <taxon>Bacteria</taxon>
        <taxon>Pseudomonadati</taxon>
        <taxon>Pseudomonadota</taxon>
        <taxon>Alphaproteobacteria</taxon>
        <taxon>Sphingomonadales</taxon>
        <taxon>Sphingomonadaceae</taxon>
        <taxon>Sphingomonas</taxon>
    </lineage>
</organism>
<reference evidence="2 3" key="1">
    <citation type="submission" date="2021-08" db="EMBL/GenBank/DDBJ databases">
        <authorList>
            <person name="Tuo L."/>
        </authorList>
    </citation>
    <scope>NUCLEOTIDE SEQUENCE [LARGE SCALE GENOMIC DNA]</scope>
    <source>
        <strain evidence="2 3">JCM 31229</strain>
    </source>
</reference>
<dbReference type="InterPro" id="IPR029045">
    <property type="entry name" value="ClpP/crotonase-like_dom_sf"/>
</dbReference>
<keyword evidence="3" id="KW-1185">Reference proteome</keyword>
<accession>A0ABS7PQR0</accession>
<dbReference type="Gene3D" id="3.90.226.10">
    <property type="entry name" value="2-enoyl-CoA Hydratase, Chain A, domain 1"/>
    <property type="match status" value="1"/>
</dbReference>
<dbReference type="InterPro" id="IPR051053">
    <property type="entry name" value="ECH/Chromodomain_protein"/>
</dbReference>
<dbReference type="PANTHER" id="PTHR43684:SF4">
    <property type="entry name" value="ENOYL-COA HYDRATASE_ISOMERASE FAMILY PROTEIN (AFU_ORTHOLOGUE AFUA_1G01890)"/>
    <property type="match status" value="1"/>
</dbReference>
<comment type="caution">
    <text evidence="2">The sequence shown here is derived from an EMBL/GenBank/DDBJ whole genome shotgun (WGS) entry which is preliminary data.</text>
</comment>
<dbReference type="RefSeq" id="WP_222990679.1">
    <property type="nucleotide sequence ID" value="NZ_JAINVV010000006.1"/>
</dbReference>
<comment type="similarity">
    <text evidence="1">Belongs to the enoyl-CoA hydratase/isomerase family.</text>
</comment>
<evidence type="ECO:0000256" key="1">
    <source>
        <dbReference type="ARBA" id="ARBA00005254"/>
    </source>
</evidence>
<gene>
    <name evidence="2" type="ORF">K7G82_14850</name>
</gene>
<protein>
    <submittedName>
        <fullName evidence="2">Enoyl-CoA hydratase/isomerase family protein</fullName>
    </submittedName>
</protein>
<proteinExistence type="inferred from homology"/>
<dbReference type="PANTHER" id="PTHR43684">
    <property type="match status" value="1"/>
</dbReference>
<evidence type="ECO:0000313" key="2">
    <source>
        <dbReference type="EMBL" id="MBY8823581.1"/>
    </source>
</evidence>
<dbReference type="InterPro" id="IPR001753">
    <property type="entry name" value="Enoyl-CoA_hydra/iso"/>
</dbReference>
<evidence type="ECO:0000313" key="3">
    <source>
        <dbReference type="Proteomes" id="UP000706039"/>
    </source>
</evidence>
<dbReference type="EMBL" id="JAINVV010000006">
    <property type="protein sequence ID" value="MBY8823581.1"/>
    <property type="molecule type" value="Genomic_DNA"/>
</dbReference>
<dbReference type="Proteomes" id="UP000706039">
    <property type="component" value="Unassembled WGS sequence"/>
</dbReference>